<dbReference type="AlphaFoldDB" id="A0AAN7ZEY4"/>
<dbReference type="PRINTS" id="PR00180">
    <property type="entry name" value="CRETINALDHBP"/>
</dbReference>
<dbReference type="PANTHER" id="PTHR10174:SF213">
    <property type="entry name" value="CRAL-TRIO DOMAIN-CONTAINING PROTEIN"/>
    <property type="match status" value="1"/>
</dbReference>
<proteinExistence type="predicted"/>
<evidence type="ECO:0000313" key="2">
    <source>
        <dbReference type="EMBL" id="KAK5638181.1"/>
    </source>
</evidence>
<feature type="domain" description="CRAL-TRIO" evidence="1">
    <location>
        <begin position="81"/>
        <end position="244"/>
    </location>
</feature>
<name>A0AAN7ZEY4_9COLE</name>
<dbReference type="CDD" id="cd00170">
    <property type="entry name" value="SEC14"/>
    <property type="match status" value="1"/>
</dbReference>
<dbReference type="EMBL" id="JAVRBK010000010">
    <property type="protein sequence ID" value="KAK5638181.1"/>
    <property type="molecule type" value="Genomic_DNA"/>
</dbReference>
<dbReference type="InterPro" id="IPR001251">
    <property type="entry name" value="CRAL-TRIO_dom"/>
</dbReference>
<gene>
    <name evidence="2" type="ORF">RI129_012476</name>
</gene>
<evidence type="ECO:0000259" key="1">
    <source>
        <dbReference type="PROSITE" id="PS50191"/>
    </source>
</evidence>
<comment type="caution">
    <text evidence="2">The sequence shown here is derived from an EMBL/GenBank/DDBJ whole genome shotgun (WGS) entry which is preliminary data.</text>
</comment>
<evidence type="ECO:0000313" key="3">
    <source>
        <dbReference type="Proteomes" id="UP001329430"/>
    </source>
</evidence>
<organism evidence="2 3">
    <name type="scientific">Pyrocoelia pectoralis</name>
    <dbReference type="NCBI Taxonomy" id="417401"/>
    <lineage>
        <taxon>Eukaryota</taxon>
        <taxon>Metazoa</taxon>
        <taxon>Ecdysozoa</taxon>
        <taxon>Arthropoda</taxon>
        <taxon>Hexapoda</taxon>
        <taxon>Insecta</taxon>
        <taxon>Pterygota</taxon>
        <taxon>Neoptera</taxon>
        <taxon>Endopterygota</taxon>
        <taxon>Coleoptera</taxon>
        <taxon>Polyphaga</taxon>
        <taxon>Elateriformia</taxon>
        <taxon>Elateroidea</taxon>
        <taxon>Lampyridae</taxon>
        <taxon>Lampyrinae</taxon>
        <taxon>Pyrocoelia</taxon>
    </lineage>
</organism>
<keyword evidence="3" id="KW-1185">Reference proteome</keyword>
<accession>A0AAN7ZEY4</accession>
<dbReference type="Proteomes" id="UP001329430">
    <property type="component" value="Chromosome 10"/>
</dbReference>
<dbReference type="SUPFAM" id="SSF52087">
    <property type="entry name" value="CRAL/TRIO domain"/>
    <property type="match status" value="1"/>
</dbReference>
<dbReference type="GO" id="GO:1902936">
    <property type="term" value="F:phosphatidylinositol bisphosphate binding"/>
    <property type="evidence" value="ECO:0007669"/>
    <property type="project" value="TreeGrafter"/>
</dbReference>
<dbReference type="PANTHER" id="PTHR10174">
    <property type="entry name" value="ALPHA-TOCOPHEROL TRANSFER PROTEIN-RELATED"/>
    <property type="match status" value="1"/>
</dbReference>
<dbReference type="Pfam" id="PF00650">
    <property type="entry name" value="CRAL_TRIO"/>
    <property type="match status" value="1"/>
</dbReference>
<dbReference type="SMART" id="SM00516">
    <property type="entry name" value="SEC14"/>
    <property type="match status" value="1"/>
</dbReference>
<dbReference type="GO" id="GO:0016020">
    <property type="term" value="C:membrane"/>
    <property type="evidence" value="ECO:0007669"/>
    <property type="project" value="TreeGrafter"/>
</dbReference>
<dbReference type="InterPro" id="IPR036273">
    <property type="entry name" value="CRAL/TRIO_N_dom_sf"/>
</dbReference>
<dbReference type="InterPro" id="IPR036865">
    <property type="entry name" value="CRAL-TRIO_dom_sf"/>
</dbReference>
<protein>
    <recommendedName>
        <fullName evidence="1">CRAL-TRIO domain-containing protein</fullName>
    </recommendedName>
</protein>
<reference evidence="2 3" key="1">
    <citation type="journal article" date="2024" name="Insects">
        <title>An Improved Chromosome-Level Genome Assembly of the Firefly Pyrocoelia pectoralis.</title>
        <authorList>
            <person name="Fu X."/>
            <person name="Meyer-Rochow V.B."/>
            <person name="Ballantyne L."/>
            <person name="Zhu X."/>
        </authorList>
    </citation>
    <scope>NUCLEOTIDE SEQUENCE [LARGE SCALE GENOMIC DNA]</scope>
    <source>
        <strain evidence="2">XCY_ONT2</strain>
    </source>
</reference>
<dbReference type="PROSITE" id="PS50191">
    <property type="entry name" value="CRAL_TRIO"/>
    <property type="match status" value="1"/>
</dbReference>
<dbReference type="SUPFAM" id="SSF46938">
    <property type="entry name" value="CRAL/TRIO N-terminal domain"/>
    <property type="match status" value="1"/>
</dbReference>
<sequence>MKGVTAETEYDKNPKLRKEDVMMLKEWTEKQLHLPEVPELHLIFFLHSCYYSIEKAKATINAFFTYRAHCPEFFKNRDPTSPALRAHFDVAEFLHLPKKTPDGNQIVLFRYIDTEIKKFDLSEQIKIFDMSVVQWMMENGTPEGVVILCDLKGLSLAHIMKANLLSIKKACMYVQDALFIRLKSIHFINVGQYMDVLMNLVKPFMKNELINSIHFHSQTMKNMYKYIPIECLPKDYGGLQPSLQEIHDANLQRLTNFADYYQNEDSYIADESKRVGKPTNANDLFGVEGSFKKLDID</sequence>
<dbReference type="Gene3D" id="3.40.525.10">
    <property type="entry name" value="CRAL-TRIO lipid binding domain"/>
    <property type="match status" value="1"/>
</dbReference>